<feature type="transmembrane region" description="Helical" evidence="8">
    <location>
        <begin position="21"/>
        <end position="38"/>
    </location>
</feature>
<feature type="transmembrane region" description="Helical" evidence="8">
    <location>
        <begin position="213"/>
        <end position="235"/>
    </location>
</feature>
<feature type="transmembrane region" description="Helical" evidence="8">
    <location>
        <begin position="270"/>
        <end position="290"/>
    </location>
</feature>
<dbReference type="PANTHER" id="PTHR21716:SF53">
    <property type="entry name" value="PERMEASE PERM-RELATED"/>
    <property type="match status" value="1"/>
</dbReference>
<feature type="transmembrane region" description="Helical" evidence="8">
    <location>
        <begin position="44"/>
        <end position="62"/>
    </location>
</feature>
<keyword evidence="6 8" id="KW-1133">Transmembrane helix</keyword>
<evidence type="ECO:0000256" key="3">
    <source>
        <dbReference type="ARBA" id="ARBA00022448"/>
    </source>
</evidence>
<feature type="transmembrane region" description="Helical" evidence="8">
    <location>
        <begin position="310"/>
        <end position="338"/>
    </location>
</feature>
<dbReference type="PANTHER" id="PTHR21716">
    <property type="entry name" value="TRANSMEMBRANE PROTEIN"/>
    <property type="match status" value="1"/>
</dbReference>
<evidence type="ECO:0008006" key="11">
    <source>
        <dbReference type="Google" id="ProtNLM"/>
    </source>
</evidence>
<evidence type="ECO:0000256" key="8">
    <source>
        <dbReference type="SAM" id="Phobius"/>
    </source>
</evidence>
<protein>
    <recommendedName>
        <fullName evidence="11">AI-2E family transporter</fullName>
    </recommendedName>
</protein>
<reference evidence="10" key="1">
    <citation type="submission" date="2017-09" db="EMBL/GenBank/DDBJ databases">
        <title>Depth-based differentiation of microbial function through sediment-hosted aquifers and enrichment of novel symbionts in the deep terrestrial subsurface.</title>
        <authorList>
            <person name="Probst A.J."/>
            <person name="Ladd B."/>
            <person name="Jarett J.K."/>
            <person name="Geller-Mcgrath D.E."/>
            <person name="Sieber C.M.K."/>
            <person name="Emerson J.B."/>
            <person name="Anantharaman K."/>
            <person name="Thomas B.C."/>
            <person name="Malmstrom R."/>
            <person name="Stieglmeier M."/>
            <person name="Klingl A."/>
            <person name="Woyke T."/>
            <person name="Ryan C.M."/>
            <person name="Banfield J.F."/>
        </authorList>
    </citation>
    <scope>NUCLEOTIDE SEQUENCE [LARGE SCALE GENOMIC DNA]</scope>
</reference>
<comment type="subcellular location">
    <subcellularLocation>
        <location evidence="1">Cell membrane</location>
        <topology evidence="1">Multi-pass membrane protein</topology>
    </subcellularLocation>
</comment>
<evidence type="ECO:0000256" key="5">
    <source>
        <dbReference type="ARBA" id="ARBA00022692"/>
    </source>
</evidence>
<feature type="transmembrane region" description="Helical" evidence="8">
    <location>
        <begin position="74"/>
        <end position="96"/>
    </location>
</feature>
<dbReference type="InterPro" id="IPR002549">
    <property type="entry name" value="AI-2E-like"/>
</dbReference>
<proteinExistence type="inferred from homology"/>
<name>A0A2H0TID9_9BACT</name>
<evidence type="ECO:0000256" key="1">
    <source>
        <dbReference type="ARBA" id="ARBA00004651"/>
    </source>
</evidence>
<feature type="transmembrane region" description="Helical" evidence="8">
    <location>
        <begin position="241"/>
        <end position="263"/>
    </location>
</feature>
<evidence type="ECO:0000256" key="4">
    <source>
        <dbReference type="ARBA" id="ARBA00022475"/>
    </source>
</evidence>
<comment type="caution">
    <text evidence="9">The sequence shown here is derived from an EMBL/GenBank/DDBJ whole genome shotgun (WGS) entry which is preliminary data.</text>
</comment>
<keyword evidence="3" id="KW-0813">Transport</keyword>
<dbReference type="AlphaFoldDB" id="A0A2H0TID9"/>
<keyword evidence="5 8" id="KW-0812">Transmembrane</keyword>
<dbReference type="Proteomes" id="UP000229383">
    <property type="component" value="Unassembled WGS sequence"/>
</dbReference>
<dbReference type="Pfam" id="PF01594">
    <property type="entry name" value="AI-2E_transport"/>
    <property type="match status" value="1"/>
</dbReference>
<evidence type="ECO:0000313" key="10">
    <source>
        <dbReference type="Proteomes" id="UP000229383"/>
    </source>
</evidence>
<dbReference type="GO" id="GO:0005886">
    <property type="term" value="C:plasma membrane"/>
    <property type="evidence" value="ECO:0007669"/>
    <property type="project" value="UniProtKB-SubCell"/>
</dbReference>
<dbReference type="GO" id="GO:0055085">
    <property type="term" value="P:transmembrane transport"/>
    <property type="evidence" value="ECO:0007669"/>
    <property type="project" value="TreeGrafter"/>
</dbReference>
<accession>A0A2H0TID9</accession>
<evidence type="ECO:0000256" key="2">
    <source>
        <dbReference type="ARBA" id="ARBA00009773"/>
    </source>
</evidence>
<gene>
    <name evidence="9" type="ORF">COU46_00760</name>
</gene>
<comment type="similarity">
    <text evidence="2">Belongs to the autoinducer-2 exporter (AI-2E) (TC 2.A.86) family.</text>
</comment>
<evidence type="ECO:0000256" key="6">
    <source>
        <dbReference type="ARBA" id="ARBA00022989"/>
    </source>
</evidence>
<feature type="transmembrane region" description="Helical" evidence="8">
    <location>
        <begin position="152"/>
        <end position="176"/>
    </location>
</feature>
<sequence length="353" mass="38346">MIKIKSVTDGQRQVIEIKDGVILRVFLWLGLVYLLYLIKNIVAVVVFAVVIASAVEPAAEWFKKKGIHRIFGVLITYILAFSVLVAAFSFIIPPLFDELSAFSSGFSQFIRTTDTSGDFFKIIPDLPSSISVGIDNIIVNLKSSISGLSGGFFQAASAIFGGALAVVMITVISFYLSAQESGIEDFLSLITPDKYENYILDLWKRSRRKIGRWFQGQILMGLLVGVLVYLGLTILQVRFALPLAVLSAIFELVPIFGPIMAAIPAVIIALLQDPVLGLFALILFIVVQQIENHLLYPMVMRKATGVPPIIVILAIIIGGQLGGFFGILLAVPIATVLVEISNDVAAKKHPAAV</sequence>
<keyword evidence="4" id="KW-1003">Cell membrane</keyword>
<evidence type="ECO:0000313" key="9">
    <source>
        <dbReference type="EMBL" id="PIR70575.1"/>
    </source>
</evidence>
<organism evidence="9 10">
    <name type="scientific">Candidatus Niyogibacteria bacterium CG10_big_fil_rev_8_21_14_0_10_42_19</name>
    <dbReference type="NCBI Taxonomy" id="1974725"/>
    <lineage>
        <taxon>Bacteria</taxon>
        <taxon>Candidatus Niyogiibacteriota</taxon>
    </lineage>
</organism>
<dbReference type="EMBL" id="PFCN01000011">
    <property type="protein sequence ID" value="PIR70575.1"/>
    <property type="molecule type" value="Genomic_DNA"/>
</dbReference>
<keyword evidence="7 8" id="KW-0472">Membrane</keyword>
<evidence type="ECO:0000256" key="7">
    <source>
        <dbReference type="ARBA" id="ARBA00023136"/>
    </source>
</evidence>